<name>A0A8S1L7R0_9CILI</name>
<evidence type="ECO:0000313" key="2">
    <source>
        <dbReference type="Proteomes" id="UP000692954"/>
    </source>
</evidence>
<dbReference type="EMBL" id="CAJJDN010000017">
    <property type="protein sequence ID" value="CAD8062721.1"/>
    <property type="molecule type" value="Genomic_DNA"/>
</dbReference>
<proteinExistence type="predicted"/>
<protein>
    <submittedName>
        <fullName evidence="1">Uncharacterized protein</fullName>
    </submittedName>
</protein>
<reference evidence="1" key="1">
    <citation type="submission" date="2021-01" db="EMBL/GenBank/DDBJ databases">
        <authorList>
            <consortium name="Genoscope - CEA"/>
            <person name="William W."/>
        </authorList>
    </citation>
    <scope>NUCLEOTIDE SEQUENCE</scope>
</reference>
<organism evidence="1 2">
    <name type="scientific">Paramecium sonneborni</name>
    <dbReference type="NCBI Taxonomy" id="65129"/>
    <lineage>
        <taxon>Eukaryota</taxon>
        <taxon>Sar</taxon>
        <taxon>Alveolata</taxon>
        <taxon>Ciliophora</taxon>
        <taxon>Intramacronucleata</taxon>
        <taxon>Oligohymenophorea</taxon>
        <taxon>Peniculida</taxon>
        <taxon>Parameciidae</taxon>
        <taxon>Paramecium</taxon>
    </lineage>
</organism>
<dbReference type="AlphaFoldDB" id="A0A8S1L7R0"/>
<comment type="caution">
    <text evidence="1">The sequence shown here is derived from an EMBL/GenBank/DDBJ whole genome shotgun (WGS) entry which is preliminary data.</text>
</comment>
<evidence type="ECO:0000313" key="1">
    <source>
        <dbReference type="EMBL" id="CAD8062721.1"/>
    </source>
</evidence>
<gene>
    <name evidence="1" type="ORF">PSON_ATCC_30995.1.T0170012</name>
</gene>
<accession>A0A8S1L7R0</accession>
<dbReference type="Proteomes" id="UP000692954">
    <property type="component" value="Unassembled WGS sequence"/>
</dbReference>
<sequence>MHQSFIQLIDNPQSKELVKFYQRQDLHNSLSSLEIQEKQQIRSAVGVLGLKFFTNVQEQLFYKKNCTKKKEKAGSSTIIYTKLIIKLEIAFQQEIQLKIPNPLTFKLRLFQIVIKLRCS</sequence>
<keyword evidence="2" id="KW-1185">Reference proteome</keyword>